<keyword evidence="2" id="KW-1185">Reference proteome</keyword>
<comment type="caution">
    <text evidence="1">The sequence shown here is derived from an EMBL/GenBank/DDBJ whole genome shotgun (WGS) entry which is preliminary data.</text>
</comment>
<dbReference type="EMBL" id="BLLF01000160">
    <property type="protein sequence ID" value="GFH08427.1"/>
    <property type="molecule type" value="Genomic_DNA"/>
</dbReference>
<accession>A0A699YEB0</accession>
<dbReference type="Proteomes" id="UP000485058">
    <property type="component" value="Unassembled WGS sequence"/>
</dbReference>
<gene>
    <name evidence="1" type="ORF">HaLaN_03385</name>
</gene>
<protein>
    <submittedName>
        <fullName evidence="1">Uncharacterized protein</fullName>
    </submittedName>
</protein>
<evidence type="ECO:0000313" key="1">
    <source>
        <dbReference type="EMBL" id="GFH08427.1"/>
    </source>
</evidence>
<evidence type="ECO:0000313" key="2">
    <source>
        <dbReference type="Proteomes" id="UP000485058"/>
    </source>
</evidence>
<sequence>MQRLRNISPVFAAAKDRLAATLAADGHGDAQLLLQGWAASSEAAEAVAKTRPYRYGALQWPLLVDAVSKRLRVVLQSTLSGQGRLAPAAAQA</sequence>
<name>A0A699YEB0_HAELA</name>
<organism evidence="1 2">
    <name type="scientific">Haematococcus lacustris</name>
    <name type="common">Green alga</name>
    <name type="synonym">Haematococcus pluvialis</name>
    <dbReference type="NCBI Taxonomy" id="44745"/>
    <lineage>
        <taxon>Eukaryota</taxon>
        <taxon>Viridiplantae</taxon>
        <taxon>Chlorophyta</taxon>
        <taxon>core chlorophytes</taxon>
        <taxon>Chlorophyceae</taxon>
        <taxon>CS clade</taxon>
        <taxon>Chlamydomonadales</taxon>
        <taxon>Haematococcaceae</taxon>
        <taxon>Haematococcus</taxon>
    </lineage>
</organism>
<proteinExistence type="predicted"/>
<dbReference type="AlphaFoldDB" id="A0A699YEB0"/>
<reference evidence="1 2" key="1">
    <citation type="submission" date="2020-02" db="EMBL/GenBank/DDBJ databases">
        <title>Draft genome sequence of Haematococcus lacustris strain NIES-144.</title>
        <authorList>
            <person name="Morimoto D."/>
            <person name="Nakagawa S."/>
            <person name="Yoshida T."/>
            <person name="Sawayama S."/>
        </authorList>
    </citation>
    <scope>NUCLEOTIDE SEQUENCE [LARGE SCALE GENOMIC DNA]</scope>
    <source>
        <strain evidence="1 2">NIES-144</strain>
    </source>
</reference>